<evidence type="ECO:0000256" key="3">
    <source>
        <dbReference type="ARBA" id="ARBA00022801"/>
    </source>
</evidence>
<dbReference type="SUPFAM" id="SSF48208">
    <property type="entry name" value="Six-hairpin glycosidases"/>
    <property type="match status" value="1"/>
</dbReference>
<dbReference type="EC" id="3.2.1.40" evidence="2"/>
<dbReference type="PANTHER" id="PTHR33307">
    <property type="entry name" value="ALPHA-RHAMNOSIDASE (EUROFUNG)"/>
    <property type="match status" value="1"/>
</dbReference>
<dbReference type="InterPro" id="IPR008902">
    <property type="entry name" value="Rhamnosid_concanavalin"/>
</dbReference>
<dbReference type="InterPro" id="IPR013783">
    <property type="entry name" value="Ig-like_fold"/>
</dbReference>
<reference evidence="8 9" key="1">
    <citation type="submission" date="2022-03" db="EMBL/GenBank/DDBJ databases">
        <title>Parabacteroides sp. nov. isolated from swine feces.</title>
        <authorList>
            <person name="Bak J.E."/>
        </authorList>
    </citation>
    <scope>NUCLEOTIDE SEQUENCE [LARGE SCALE GENOMIC DNA]</scope>
    <source>
        <strain evidence="8 9">AGMB00274</strain>
    </source>
</reference>
<evidence type="ECO:0000313" key="8">
    <source>
        <dbReference type="EMBL" id="MCJ2379182.1"/>
    </source>
</evidence>
<dbReference type="Gene3D" id="2.60.120.260">
    <property type="entry name" value="Galactose-binding domain-like"/>
    <property type="match status" value="2"/>
</dbReference>
<protein>
    <recommendedName>
        <fullName evidence="2">alpha-L-rhamnosidase</fullName>
        <ecNumber evidence="2">3.2.1.40</ecNumber>
    </recommendedName>
</protein>
<dbReference type="Pfam" id="PF17390">
    <property type="entry name" value="Bac_rhamnosid_C"/>
    <property type="match status" value="1"/>
</dbReference>
<evidence type="ECO:0000256" key="1">
    <source>
        <dbReference type="ARBA" id="ARBA00001445"/>
    </source>
</evidence>
<name>A0ABT0BWN9_9BACT</name>
<evidence type="ECO:0000259" key="7">
    <source>
        <dbReference type="Pfam" id="PF17390"/>
    </source>
</evidence>
<dbReference type="SUPFAM" id="SSF49785">
    <property type="entry name" value="Galactose-binding domain-like"/>
    <property type="match status" value="1"/>
</dbReference>
<dbReference type="PANTHER" id="PTHR33307:SF6">
    <property type="entry name" value="ALPHA-RHAMNOSIDASE (EUROFUNG)-RELATED"/>
    <property type="match status" value="1"/>
</dbReference>
<evidence type="ECO:0000259" key="4">
    <source>
        <dbReference type="Pfam" id="PF05592"/>
    </source>
</evidence>
<dbReference type="InterPro" id="IPR008928">
    <property type="entry name" value="6-hairpin_glycosidase_sf"/>
</dbReference>
<dbReference type="Pfam" id="PF25788">
    <property type="entry name" value="Ig_Rha78A_N"/>
    <property type="match status" value="1"/>
</dbReference>
<evidence type="ECO:0000259" key="5">
    <source>
        <dbReference type="Pfam" id="PF08531"/>
    </source>
</evidence>
<proteinExistence type="predicted"/>
<dbReference type="PIRSF" id="PIRSF010631">
    <property type="entry name" value="A-rhamnsds"/>
    <property type="match status" value="1"/>
</dbReference>
<dbReference type="Gene3D" id="1.50.10.10">
    <property type="match status" value="1"/>
</dbReference>
<dbReference type="RefSeq" id="WP_243323018.1">
    <property type="nucleotide sequence ID" value="NZ_JAKZMM010000002.1"/>
</dbReference>
<organism evidence="8 9">
    <name type="scientific">Parabacteroides faecalis</name>
    <dbReference type="NCBI Taxonomy" id="2924040"/>
    <lineage>
        <taxon>Bacteria</taxon>
        <taxon>Pseudomonadati</taxon>
        <taxon>Bacteroidota</taxon>
        <taxon>Bacteroidia</taxon>
        <taxon>Bacteroidales</taxon>
        <taxon>Tannerellaceae</taxon>
        <taxon>Parabacteroides</taxon>
    </lineage>
</organism>
<feature type="domain" description="Alpha-L-rhamnosidase six-hairpin glycosidase" evidence="6">
    <location>
        <begin position="448"/>
        <end position="783"/>
    </location>
</feature>
<dbReference type="EMBL" id="JAKZMM010000002">
    <property type="protein sequence ID" value="MCJ2379182.1"/>
    <property type="molecule type" value="Genomic_DNA"/>
</dbReference>
<gene>
    <name evidence="8" type="ORF">MUN53_00845</name>
</gene>
<accession>A0ABT0BWN9</accession>
<keyword evidence="9" id="KW-1185">Reference proteome</keyword>
<evidence type="ECO:0000256" key="2">
    <source>
        <dbReference type="ARBA" id="ARBA00012652"/>
    </source>
</evidence>
<dbReference type="InterPro" id="IPR016007">
    <property type="entry name" value="Alpha_rhamnosid"/>
</dbReference>
<comment type="caution">
    <text evidence="8">The sequence shown here is derived from an EMBL/GenBank/DDBJ whole genome shotgun (WGS) entry which is preliminary data.</text>
</comment>
<dbReference type="Gene3D" id="2.60.40.10">
    <property type="entry name" value="Immunoglobulins"/>
    <property type="match status" value="1"/>
</dbReference>
<dbReference type="Pfam" id="PF05592">
    <property type="entry name" value="Bac_rhamnosid"/>
    <property type="match status" value="1"/>
</dbReference>
<evidence type="ECO:0000259" key="6">
    <source>
        <dbReference type="Pfam" id="PF17389"/>
    </source>
</evidence>
<dbReference type="Gene3D" id="2.60.420.10">
    <property type="entry name" value="Maltose phosphorylase, domain 3"/>
    <property type="match status" value="1"/>
</dbReference>
<evidence type="ECO:0000313" key="9">
    <source>
        <dbReference type="Proteomes" id="UP001165444"/>
    </source>
</evidence>
<dbReference type="Proteomes" id="UP001165444">
    <property type="component" value="Unassembled WGS sequence"/>
</dbReference>
<feature type="domain" description="Alpha-L-rhamnosidase concanavalin-like" evidence="4">
    <location>
        <begin position="348"/>
        <end position="442"/>
    </location>
</feature>
<sequence length="882" mass="100630">MKIVFYRQIYLFIYMLLMLSCSQQKFLQVGQLKCEALINPLGIDNTTPHFSWILTSPNLGEEQTAYQLLVASSEVLLSEDKADLWNTGKVKSDQSIWVHYQGKPLVSKSMAYWKVRVWDSKGNVTDWSEPAFFAVGLLESDDWKAQYIGIDELEEPKSPQFRKTFSWTQSDEKVLLHVNSLGYHEVYLNGKPVSDAVLTPAVSQFNKRSLVVTYDVTDFLNEGDNDLLVWLGKGWYHDGIPGVVKGGPFFRAQLESVKGRNSSTILITDQSWVARESGYQSTWRMHQLGGEIIDGSCLLSDLTTSSLDQVDWYKVKMVKVPSHSVTPQMVELNRIQKEWHPKTAVASGDTAWIFDMGTNFTGWTKIKFPPLKTGQRIRISYCDFLDSNNQFRDGVYEDYYIASGREDEVFTNKFNYHAYRYLKVSNLKESPALSDITACLIHTDYTGKSSFACSDKDLNLIHNMIHHTLECLMIGGDMVDCPHVERLGYGGDGNASTLTGQTMFNLAPTYMNWMLSWGDCMREDGSLPHTAPNPFSAGGGPYWCGFIITASWQTYINYGDTRLLDRYYPNMKQWLEYVQLHSPNGLLQKWPNTTYRNWYLGDWATPIGIDQTDSLSINIVNNCFIAICYHTMAKIADLLGENNDKRIYTNKYETLIRQIQETFYDPEAKTYSTGTQIDLIYPMLCGATPDNLVSEVKNTLYQVTAERFKGHLSTGLVGVPIITEWVTKNNQVDFMYGMLKKREYPGYLYMIDRGATTTWEHWDGQRSHIHNCYNGIGSWFYQALGGIIPDESQPGYKHFIICPQLVNDISWVRVSKDTPYGFLKVCWEKKPDVYTMDVNIPIGSKATLIIPVEAQSVFVNGNESVEKKKLFLSSGHYQIQCK</sequence>
<dbReference type="InterPro" id="IPR013737">
    <property type="entry name" value="Bac_rhamnosid_N"/>
</dbReference>
<dbReference type="GO" id="GO:0016787">
    <property type="term" value="F:hydrolase activity"/>
    <property type="evidence" value="ECO:0007669"/>
    <property type="project" value="UniProtKB-KW"/>
</dbReference>
<dbReference type="InterPro" id="IPR035396">
    <property type="entry name" value="Bac_rhamnosid6H"/>
</dbReference>
<dbReference type="Pfam" id="PF08531">
    <property type="entry name" value="Bac_rhamnosid_N"/>
    <property type="match status" value="1"/>
</dbReference>
<comment type="catalytic activity">
    <reaction evidence="1">
        <text>Hydrolysis of terminal non-reducing alpha-L-rhamnose residues in alpha-L-rhamnosides.</text>
        <dbReference type="EC" id="3.2.1.40"/>
    </reaction>
</comment>
<dbReference type="PROSITE" id="PS51257">
    <property type="entry name" value="PROKAR_LIPOPROTEIN"/>
    <property type="match status" value="1"/>
</dbReference>
<keyword evidence="3 8" id="KW-0378">Hydrolase</keyword>
<dbReference type="InterPro" id="IPR035398">
    <property type="entry name" value="Bac_rhamnosid_C"/>
</dbReference>
<dbReference type="InterPro" id="IPR012341">
    <property type="entry name" value="6hp_glycosidase-like_sf"/>
</dbReference>
<dbReference type="Pfam" id="PF17389">
    <property type="entry name" value="Bac_rhamnosid6H"/>
    <property type="match status" value="1"/>
</dbReference>
<feature type="domain" description="Alpha-L-rhamnosidase C-terminal" evidence="7">
    <location>
        <begin position="791"/>
        <end position="859"/>
    </location>
</feature>
<dbReference type="InterPro" id="IPR008979">
    <property type="entry name" value="Galactose-bd-like_sf"/>
</dbReference>
<feature type="domain" description="Bacterial alpha-L-rhamnosidase N-terminal" evidence="5">
    <location>
        <begin position="173"/>
        <end position="335"/>
    </location>
</feature>